<reference evidence="3 4" key="1">
    <citation type="submission" date="2020-05" db="EMBL/GenBank/DDBJ databases">
        <title>Electrophorus electricus (electric eel) genome, fEleEle1, primary haplotype.</title>
        <authorList>
            <person name="Myers G."/>
            <person name="Meyer A."/>
            <person name="Fedrigo O."/>
            <person name="Formenti G."/>
            <person name="Rhie A."/>
            <person name="Tracey A."/>
            <person name="Sims Y."/>
            <person name="Jarvis E.D."/>
        </authorList>
    </citation>
    <scope>NUCLEOTIDE SEQUENCE [LARGE SCALE GENOMIC DNA]</scope>
</reference>
<dbReference type="Pfam" id="PF03096">
    <property type="entry name" value="Ndr"/>
    <property type="match status" value="2"/>
</dbReference>
<comment type="similarity">
    <text evidence="1">Belongs to the NDRG family.</text>
</comment>
<gene>
    <name evidence="3" type="primary">LOC118240812</name>
</gene>
<dbReference type="Proteomes" id="UP000314983">
    <property type="component" value="Chromosome 25"/>
</dbReference>
<keyword evidence="2" id="KW-1133">Transmembrane helix</keyword>
<accession>A0AAY5EW90</accession>
<dbReference type="Gene3D" id="3.40.50.1820">
    <property type="entry name" value="alpha/beta hydrolase"/>
    <property type="match status" value="1"/>
</dbReference>
<proteinExistence type="inferred from homology"/>
<evidence type="ECO:0000313" key="4">
    <source>
        <dbReference type="Proteomes" id="UP000314983"/>
    </source>
</evidence>
<name>A0AAY5EW90_ELEEL</name>
<feature type="transmembrane region" description="Helical" evidence="2">
    <location>
        <begin position="169"/>
        <end position="187"/>
    </location>
</feature>
<reference evidence="3" key="3">
    <citation type="submission" date="2025-09" db="UniProtKB">
        <authorList>
            <consortium name="Ensembl"/>
        </authorList>
    </citation>
    <scope>IDENTIFICATION</scope>
</reference>
<dbReference type="InterPro" id="IPR004142">
    <property type="entry name" value="NDRG"/>
</dbReference>
<dbReference type="GeneTree" id="ENSGT00950000182872"/>
<keyword evidence="2" id="KW-0812">Transmembrane</keyword>
<evidence type="ECO:0000256" key="2">
    <source>
        <dbReference type="SAM" id="Phobius"/>
    </source>
</evidence>
<keyword evidence="4" id="KW-1185">Reference proteome</keyword>
<keyword evidence="2" id="KW-0472">Membrane</keyword>
<evidence type="ECO:0008006" key="5">
    <source>
        <dbReference type="Google" id="ProtNLM"/>
    </source>
</evidence>
<dbReference type="SUPFAM" id="SSF53474">
    <property type="entry name" value="alpha/beta-Hydrolases"/>
    <property type="match status" value="1"/>
</dbReference>
<dbReference type="PANTHER" id="PTHR11034">
    <property type="entry name" value="N-MYC DOWNSTREAM REGULATED"/>
    <property type="match status" value="1"/>
</dbReference>
<dbReference type="InterPro" id="IPR029058">
    <property type="entry name" value="AB_hydrolase_fold"/>
</dbReference>
<reference evidence="3" key="2">
    <citation type="submission" date="2025-08" db="UniProtKB">
        <authorList>
            <consortium name="Ensembl"/>
        </authorList>
    </citation>
    <scope>IDENTIFICATION</scope>
</reference>
<dbReference type="Ensembl" id="ENSEEET00000058129.1">
    <property type="protein sequence ID" value="ENSEEEP00000060997.1"/>
    <property type="gene ID" value="ENSEEEG00000027183.1"/>
</dbReference>
<sequence length="338" mass="38060">HCHVSSESNMIFCKQINLDNVETPFGTVCCTMAGIPRDNRPVILTYHDIGMNHKTCFDVLFYDEDMQEIMRHFAVCQVNAPGQHEGASTFPAGFTYPSMDKLSETLPIVLKHFKIKSVIGMGVGAGANILTRFALKYPDLVEGLVLMNINAQAEGWADRAASKVSQSNAIVIIILLTPCLIITIPTFRHNISKRINQTNLLHFMKSYNRFCCCRCHTLLVVGDDSPVVDAVVDCNSKMNPSKTTLLKMADCGGLPQLDQPGKLAEALKYFIQGLGYKIMHCDYLWRPECRRARGRTHRLHRLGRTFININDSGTHVLETINMDLKQMKLNKHDTQEYI</sequence>
<evidence type="ECO:0000313" key="3">
    <source>
        <dbReference type="Ensembl" id="ENSEEEP00000060997.1"/>
    </source>
</evidence>
<organism evidence="3 4">
    <name type="scientific">Electrophorus electricus</name>
    <name type="common">Electric eel</name>
    <name type="synonym">Gymnotus electricus</name>
    <dbReference type="NCBI Taxonomy" id="8005"/>
    <lineage>
        <taxon>Eukaryota</taxon>
        <taxon>Metazoa</taxon>
        <taxon>Chordata</taxon>
        <taxon>Craniata</taxon>
        <taxon>Vertebrata</taxon>
        <taxon>Euteleostomi</taxon>
        <taxon>Actinopterygii</taxon>
        <taxon>Neopterygii</taxon>
        <taxon>Teleostei</taxon>
        <taxon>Ostariophysi</taxon>
        <taxon>Gymnotiformes</taxon>
        <taxon>Gymnotoidei</taxon>
        <taxon>Gymnotidae</taxon>
        <taxon>Electrophorus</taxon>
    </lineage>
</organism>
<protein>
    <recommendedName>
        <fullName evidence="5">N-myc downstream regulated 1a</fullName>
    </recommendedName>
</protein>
<evidence type="ECO:0000256" key="1">
    <source>
        <dbReference type="ARBA" id="ARBA00005598"/>
    </source>
</evidence>
<dbReference type="AlphaFoldDB" id="A0AAY5EW90"/>